<evidence type="ECO:0000256" key="4">
    <source>
        <dbReference type="ARBA" id="ARBA00022737"/>
    </source>
</evidence>
<dbReference type="PROSITE" id="PS51164">
    <property type="entry name" value="CBM1_2"/>
    <property type="match status" value="2"/>
</dbReference>
<feature type="domain" description="CBM1" evidence="6">
    <location>
        <begin position="424"/>
        <end position="460"/>
    </location>
</feature>
<keyword evidence="2" id="KW-0433">Leucine-rich repeat</keyword>
<dbReference type="RefSeq" id="XP_003074522.2">
    <property type="nucleotide sequence ID" value="XM_003074475.2"/>
</dbReference>
<dbReference type="InterPro" id="IPR035971">
    <property type="entry name" value="CBD_sf"/>
</dbReference>
<keyword evidence="7" id="KW-0675">Receptor</keyword>
<evidence type="ECO:0000256" key="2">
    <source>
        <dbReference type="ARBA" id="ARBA00022614"/>
    </source>
</evidence>
<evidence type="ECO:0000256" key="3">
    <source>
        <dbReference type="ARBA" id="ARBA00022729"/>
    </source>
</evidence>
<dbReference type="Proteomes" id="UP000195557">
    <property type="component" value="Unassembled WGS sequence"/>
</dbReference>
<dbReference type="GO" id="GO:0005576">
    <property type="term" value="C:extracellular region"/>
    <property type="evidence" value="ECO:0007669"/>
    <property type="project" value="InterPro"/>
</dbReference>
<organism evidence="7">
    <name type="scientific">Ostreococcus tauri</name>
    <name type="common">Marine green alga</name>
    <dbReference type="NCBI Taxonomy" id="70448"/>
    <lineage>
        <taxon>Eukaryota</taxon>
        <taxon>Viridiplantae</taxon>
        <taxon>Chlorophyta</taxon>
        <taxon>Mamiellophyceae</taxon>
        <taxon>Mamiellales</taxon>
        <taxon>Bathycoccaceae</taxon>
        <taxon>Ostreococcus</taxon>
    </lineage>
</organism>
<dbReference type="Gene3D" id="3.80.10.10">
    <property type="entry name" value="Ribonuclease Inhibitor"/>
    <property type="match status" value="3"/>
</dbReference>
<proteinExistence type="predicted"/>
<evidence type="ECO:0000313" key="7">
    <source>
        <dbReference type="EMBL" id="OUS42514.1"/>
    </source>
</evidence>
<dbReference type="eggNOG" id="ENOG502SCZU">
    <property type="taxonomic scope" value="Eukaryota"/>
</dbReference>
<reference evidence="7" key="1">
    <citation type="submission" date="2017-04" db="EMBL/GenBank/DDBJ databases">
        <title>Population genomics of picophytoplankton unveils novel chromosome hypervariability.</title>
        <authorList>
            <consortium name="DOE Joint Genome Institute"/>
            <person name="Blanc-Mathieu R."/>
            <person name="Krasovec M."/>
            <person name="Hebrard M."/>
            <person name="Yau S."/>
            <person name="Desgranges E."/>
            <person name="Martin J."/>
            <person name="Schackwitz W."/>
            <person name="Kuo A."/>
            <person name="Salin G."/>
            <person name="Donnadieu C."/>
            <person name="Desdevises Y."/>
            <person name="Sanchez-Ferandin S."/>
            <person name="Moreau H."/>
            <person name="Rivals E."/>
            <person name="Grigoriev I.V."/>
            <person name="Grimsley N."/>
            <person name="Eyre-Walker A."/>
            <person name="Piganeau G."/>
        </authorList>
    </citation>
    <scope>NUCLEOTIDE SEQUENCE [LARGE SCALE GENOMIC DNA]</scope>
    <source>
        <strain evidence="7">RCC 1115</strain>
    </source>
</reference>
<keyword evidence="3" id="KW-0732">Signal</keyword>
<dbReference type="GO" id="GO:0030248">
    <property type="term" value="F:cellulose binding"/>
    <property type="evidence" value="ECO:0007669"/>
    <property type="project" value="InterPro"/>
</dbReference>
<feature type="region of interest" description="Disordered" evidence="5">
    <location>
        <begin position="864"/>
        <end position="884"/>
    </location>
</feature>
<dbReference type="Gene3D" id="3.40.50.1820">
    <property type="entry name" value="alpha/beta hydrolase"/>
    <property type="match status" value="1"/>
</dbReference>
<keyword evidence="4" id="KW-0677">Repeat</keyword>
<dbReference type="SUPFAM" id="SSF57180">
    <property type="entry name" value="Cellulose-binding domain"/>
    <property type="match status" value="2"/>
</dbReference>
<dbReference type="GO" id="GO:0005975">
    <property type="term" value="P:carbohydrate metabolic process"/>
    <property type="evidence" value="ECO:0007669"/>
    <property type="project" value="InterPro"/>
</dbReference>
<dbReference type="Pfam" id="PF00734">
    <property type="entry name" value="CBM_1"/>
    <property type="match status" value="2"/>
</dbReference>
<dbReference type="OrthoDB" id="496647at2759"/>
<dbReference type="Pfam" id="PF00560">
    <property type="entry name" value="LRR_1"/>
    <property type="match status" value="1"/>
</dbReference>
<dbReference type="InterPro" id="IPR000254">
    <property type="entry name" value="CBD"/>
</dbReference>
<sequence length="998" mass="108404">MAIAGARWTLALELDGVATLARALGDDGLVVRALSGDVCGEAIRCRCASDGSSCAVVGVRLSGRGLRGRLPREMPESFEGLETLDLSDNAIRGEIPASFLRAMPNLRELYLGLNALEGEIPRAIGDLKKLEVLNIDGGYSERQRFAEDWVPADKRDVYGTPGTYFGNQLTGSIPEEIGELSRLRILNLHRNMLGGENDRLAIPASIGKLARLEFMDVSGNKLRGALPLEIARLSRLVQLNADDNFITGEIPNDWSEANALESLILEGNLLEGPLPSFLPRNLTFLDLHENQLTGSINEPLIRLTRLESVLLDRNLFSGPVTISLQTNPNLKMVSLANNRELCGELPTLPTSTQEARDNECDKPYELCQLWPETAGTLLGLGTCSCARPGESCSVWSIGGRRETCCEESSCLLVPFGFGVKSCIPCSDAFQRCGGRNYDGPTCCKEGLKCTRIDDNRNECLPCAERWQQCGGEVYDGPKCCLKGNSCVSFDRYYAQCQPLPSSFRRDPSRFTISMQVHLLFIAFLLGIGRVSAFSTQEVDIVYTSGEDRDPIRLFIPDISVPNSTTTTPEVPLVVLLHGRCMDGESTNRILRFSEQVDERGFILALPEGTRNRYWCSTCARLGGVLNTRYGCRSWAATPACCAANRFSFRPGDPDIWEPVDDVEHISQVIQAVKSQYNVAEDKVFVVGWENGGFMAYRMACEKPDLISGIVSISGLTFADAQANCAAFNADSKTPVNVLHIAGEFDNIPVDGGRFEGRPIPSVDTTLAGWADHNGCDSNAKVTNSNVLVSRQKLVPNAADTDVMFFGNTSECDTGGRTELRLIRGLNTELANAMTFTSSFSPEIIDWMLESEGVSNNGFVDVVDDDDNTAPAPAPSVETSSGPEQGYTYCPPDVLRCPDGEMVTRQAPTCEFQCSNGSPQIEYLESICTSNDCCGTYGLCLSTSACTGVSCPNDITLDNYDTYMLARESPPTAPPNSAAGKTDAFTFAALAVGAMIAFV</sequence>
<dbReference type="InterPro" id="IPR001611">
    <property type="entry name" value="Leu-rich_rpt"/>
</dbReference>
<dbReference type="PANTHER" id="PTHR48064:SF6">
    <property type="entry name" value="RECEPTOR-LIKE PROTEIN KINASE 2"/>
    <property type="match status" value="1"/>
</dbReference>
<dbReference type="InterPro" id="IPR029058">
    <property type="entry name" value="AB_hydrolase_fold"/>
</dbReference>
<gene>
    <name evidence="7" type="ORF">BE221DRAFT_162227</name>
</gene>
<evidence type="ECO:0000259" key="6">
    <source>
        <dbReference type="PROSITE" id="PS51164"/>
    </source>
</evidence>
<dbReference type="InterPro" id="IPR053038">
    <property type="entry name" value="RLP_Defense"/>
</dbReference>
<dbReference type="InterPro" id="IPR032675">
    <property type="entry name" value="LRR_dom_sf"/>
</dbReference>
<dbReference type="AlphaFoldDB" id="A0A1Y5I2W7"/>
<dbReference type="PANTHER" id="PTHR48064">
    <property type="entry name" value="OS01G0750400 PROTEIN"/>
    <property type="match status" value="1"/>
</dbReference>
<dbReference type="FunFam" id="3.80.10.10:FF:000041">
    <property type="entry name" value="LRR receptor-like serine/threonine-protein kinase ERECTA"/>
    <property type="match status" value="1"/>
</dbReference>
<evidence type="ECO:0000256" key="1">
    <source>
        <dbReference type="ARBA" id="ARBA00004430"/>
    </source>
</evidence>
<name>A0A1Y5I2W7_OSTTA</name>
<dbReference type="Pfam" id="PF13855">
    <property type="entry name" value="LRR_8"/>
    <property type="match status" value="1"/>
</dbReference>
<dbReference type="SUPFAM" id="SSF52058">
    <property type="entry name" value="L domain-like"/>
    <property type="match status" value="1"/>
</dbReference>
<accession>A0A1Y5I2W7</accession>
<protein>
    <submittedName>
        <fullName evidence="7">Elicitor-inducible LRR receptor-like protein</fullName>
    </submittedName>
</protein>
<dbReference type="SUPFAM" id="SSF53474">
    <property type="entry name" value="alpha/beta-Hydrolases"/>
    <property type="match status" value="1"/>
</dbReference>
<dbReference type="KEGG" id="ota:OT_ostta01g04650"/>
<dbReference type="SMART" id="SM00236">
    <property type="entry name" value="fCBD"/>
    <property type="match status" value="2"/>
</dbReference>
<feature type="domain" description="CBM1" evidence="6">
    <location>
        <begin position="461"/>
        <end position="497"/>
    </location>
</feature>
<evidence type="ECO:0000256" key="5">
    <source>
        <dbReference type="SAM" id="MobiDB-lite"/>
    </source>
</evidence>
<dbReference type="EMBL" id="KZ155838">
    <property type="protein sequence ID" value="OUS42514.1"/>
    <property type="molecule type" value="Genomic_DNA"/>
</dbReference>
<dbReference type="GO" id="GO:0005930">
    <property type="term" value="C:axoneme"/>
    <property type="evidence" value="ECO:0007669"/>
    <property type="project" value="UniProtKB-SubCell"/>
</dbReference>
<comment type="subcellular location">
    <subcellularLocation>
        <location evidence="1">Cytoplasm</location>
        <location evidence="1">Cytoskeleton</location>
        <location evidence="1">Cilium axoneme</location>
    </subcellularLocation>
</comment>